<keyword evidence="1 4" id="KW-0460">Magnesium</keyword>
<feature type="active site" description="Nucleophile" evidence="2">
    <location>
        <position position="10"/>
    </location>
</feature>
<feature type="binding site" evidence="4">
    <location>
        <position position="209"/>
    </location>
    <ligand>
        <name>Mg(2+)</name>
        <dbReference type="ChEBI" id="CHEBI:18420"/>
    </ligand>
</feature>
<evidence type="ECO:0000256" key="4">
    <source>
        <dbReference type="PIRSR" id="PIRSR000915-3"/>
    </source>
</evidence>
<feature type="binding site" evidence="3">
    <location>
        <position position="184"/>
    </location>
    <ligand>
        <name>substrate</name>
    </ligand>
</feature>
<feature type="active site" description="Proton donor" evidence="2">
    <location>
        <position position="12"/>
    </location>
</feature>
<keyword evidence="1 4" id="KW-0479">Metal-binding</keyword>
<dbReference type="NCBIfam" id="TIGR01460">
    <property type="entry name" value="HAD-SF-IIA"/>
    <property type="match status" value="1"/>
</dbReference>
<dbReference type="GO" id="GO:0046872">
    <property type="term" value="F:metal ion binding"/>
    <property type="evidence" value="ECO:0007669"/>
    <property type="project" value="UniProtKB-KW"/>
</dbReference>
<dbReference type="InterPro" id="IPR006357">
    <property type="entry name" value="HAD-SF_hydro_IIA"/>
</dbReference>
<dbReference type="Pfam" id="PF13242">
    <property type="entry name" value="Hydrolase_like"/>
    <property type="match status" value="1"/>
</dbReference>
<keyword evidence="6" id="KW-1185">Reference proteome</keyword>
<gene>
    <name evidence="5" type="ORF">EDM21_05955</name>
</gene>
<evidence type="ECO:0000256" key="3">
    <source>
        <dbReference type="PIRSR" id="PIRSR000915-2"/>
    </source>
</evidence>
<dbReference type="PIRSF" id="PIRSF000915">
    <property type="entry name" value="PGP-type_phosphatase"/>
    <property type="match status" value="1"/>
</dbReference>
<dbReference type="PANTHER" id="PTHR19288:SF46">
    <property type="entry name" value="HALOACID DEHALOGENASE-LIKE HYDROLASE DOMAIN-CONTAINING PROTEIN 2"/>
    <property type="match status" value="1"/>
</dbReference>
<dbReference type="EC" id="3.1.3.-" evidence="1"/>
<feature type="binding site" evidence="4">
    <location>
        <position position="10"/>
    </location>
    <ligand>
        <name>Mg(2+)</name>
        <dbReference type="ChEBI" id="CHEBI:18420"/>
    </ligand>
</feature>
<comment type="function">
    <text evidence="1">Catalyzes the dephosphorylation of 2-6 carbon acid sugars in vitro.</text>
</comment>
<sequence>MEQYAGYIFDLDGTIYLGDHAIEGAVETIQHLQAQGKKLLFLTNKTIDSRESYVKKLNKFGIQIGMEHMLNPALVTIHYLQKNYAGKKVYVIGEPVLKEEFLDNGIEFATTPQETDIIVVSWDREFHYRHLDFAYQAIKHGAEVIATHPDRTCPMPGGDVPDCAGMMGAIEGVTGKKIETIMGKPSVMTIMAALDILQLEAKDCLMSGDRLETDIRMGALAGMSTALVLSGITQEEDLAASDVTPTYVVPSVHAILRESVSSK</sequence>
<dbReference type="EMBL" id="RHLK01000002">
    <property type="protein sequence ID" value="MVO99068.1"/>
    <property type="molecule type" value="Genomic_DNA"/>
</dbReference>
<protein>
    <recommendedName>
        <fullName evidence="1">Acid sugar phosphatase</fullName>
        <ecNumber evidence="1">3.1.3.-</ecNumber>
    </recommendedName>
</protein>
<keyword evidence="5" id="KW-0378">Hydrolase</keyword>
<evidence type="ECO:0000256" key="1">
    <source>
        <dbReference type="PIRNR" id="PIRNR000915"/>
    </source>
</evidence>
<organism evidence="5 6">
    <name type="scientific">Paenibacillus lutrae</name>
    <dbReference type="NCBI Taxonomy" id="2078573"/>
    <lineage>
        <taxon>Bacteria</taxon>
        <taxon>Bacillati</taxon>
        <taxon>Bacillota</taxon>
        <taxon>Bacilli</taxon>
        <taxon>Bacillales</taxon>
        <taxon>Paenibacillaceae</taxon>
        <taxon>Paenibacillus</taxon>
    </lineage>
</organism>
<proteinExistence type="inferred from homology"/>
<evidence type="ECO:0000313" key="6">
    <source>
        <dbReference type="Proteomes" id="UP000490800"/>
    </source>
</evidence>
<dbReference type="GO" id="GO:0005737">
    <property type="term" value="C:cytoplasm"/>
    <property type="evidence" value="ECO:0007669"/>
    <property type="project" value="TreeGrafter"/>
</dbReference>
<dbReference type="InterPro" id="IPR023214">
    <property type="entry name" value="HAD_sf"/>
</dbReference>
<dbReference type="Gene3D" id="3.40.50.1000">
    <property type="entry name" value="HAD superfamily/HAD-like"/>
    <property type="match status" value="2"/>
</dbReference>
<comment type="cofactor">
    <cofactor evidence="4">
        <name>Mg(2+)</name>
        <dbReference type="ChEBI" id="CHEBI:18420"/>
    </cofactor>
    <text evidence="4">Divalent metal ions. Mg(2+) is the most effective.</text>
</comment>
<feature type="binding site" evidence="4">
    <location>
        <position position="12"/>
    </location>
    <ligand>
        <name>Mg(2+)</name>
        <dbReference type="ChEBI" id="CHEBI:18420"/>
    </ligand>
</feature>
<accession>A0A7X3FG27</accession>
<comment type="similarity">
    <text evidence="1">Belongs to the HAD-like hydrolase superfamily. NagD family.</text>
</comment>
<dbReference type="InterPro" id="IPR036412">
    <property type="entry name" value="HAD-like_sf"/>
</dbReference>
<dbReference type="PANTHER" id="PTHR19288">
    <property type="entry name" value="4-NITROPHENYLPHOSPHATASE-RELATED"/>
    <property type="match status" value="1"/>
</dbReference>
<reference evidence="5 6" key="1">
    <citation type="journal article" date="2019" name="Microorganisms">
        <title>Paenibacillus lutrae sp. nov., A Chitinolytic Species Isolated from A River Otter in Castril Natural Park, Granada, Spain.</title>
        <authorList>
            <person name="Rodriguez M."/>
            <person name="Reina J.C."/>
            <person name="Bejar V."/>
            <person name="Llamas I."/>
        </authorList>
    </citation>
    <scope>NUCLEOTIDE SEQUENCE [LARGE SCALE GENOMIC DNA]</scope>
    <source>
        <strain evidence="5 6">N10</strain>
    </source>
</reference>
<dbReference type="SUPFAM" id="SSF56784">
    <property type="entry name" value="HAD-like"/>
    <property type="match status" value="1"/>
</dbReference>
<dbReference type="GO" id="GO:0016791">
    <property type="term" value="F:phosphatase activity"/>
    <property type="evidence" value="ECO:0007669"/>
    <property type="project" value="TreeGrafter"/>
</dbReference>
<comment type="caution">
    <text evidence="5">The sequence shown here is derived from an EMBL/GenBank/DDBJ whole genome shotgun (WGS) entry which is preliminary data.</text>
</comment>
<dbReference type="Proteomes" id="UP000490800">
    <property type="component" value="Unassembled WGS sequence"/>
</dbReference>
<dbReference type="Pfam" id="PF13344">
    <property type="entry name" value="Hydrolase_6"/>
    <property type="match status" value="1"/>
</dbReference>
<evidence type="ECO:0000256" key="2">
    <source>
        <dbReference type="PIRSR" id="PIRSR000915-1"/>
    </source>
</evidence>
<dbReference type="AlphaFoldDB" id="A0A7X3FG27"/>
<evidence type="ECO:0000313" key="5">
    <source>
        <dbReference type="EMBL" id="MVO99068.1"/>
    </source>
</evidence>
<dbReference type="RefSeq" id="WP_166541841.1">
    <property type="nucleotide sequence ID" value="NZ_RHLK01000002.1"/>
</dbReference>
<name>A0A7X3FG27_9BACL</name>